<proteinExistence type="predicted"/>
<evidence type="ECO:0000313" key="3">
    <source>
        <dbReference type="Proteomes" id="UP000316330"/>
    </source>
</evidence>
<reference evidence="2 3" key="1">
    <citation type="submission" date="2019-07" db="EMBL/GenBank/DDBJ databases">
        <authorList>
            <person name="Kim J."/>
        </authorList>
    </citation>
    <scope>NUCLEOTIDE SEQUENCE [LARGE SCALE GENOMIC DNA]</scope>
    <source>
        <strain evidence="2 3">G13</strain>
    </source>
</reference>
<dbReference type="Proteomes" id="UP000316330">
    <property type="component" value="Unassembled WGS sequence"/>
</dbReference>
<evidence type="ECO:0000259" key="1">
    <source>
        <dbReference type="Pfam" id="PF01074"/>
    </source>
</evidence>
<feature type="domain" description="Glycoside hydrolase family 38 N-terminal" evidence="1">
    <location>
        <begin position="21"/>
        <end position="321"/>
    </location>
</feature>
<keyword evidence="3" id="KW-1185">Reference proteome</keyword>
<keyword evidence="2" id="KW-0378">Hydrolase</keyword>
<comment type="caution">
    <text evidence="2">The sequence shown here is derived from an EMBL/GenBank/DDBJ whole genome shotgun (WGS) entry which is preliminary data.</text>
</comment>
<sequence>MRNYEVWRSNKLSNGLKRKWKVYVLHNSHTDIGYTERQEKIERFHADFIRQAVRIIEDIQSGKRSEWKGFRWICETFWQVEAFLAAATEDEIIRFEDAVRRGDIELPGTYLNLTELIDDNVLRSMLDRSQKYGRSLGVPIKTAMTADVNGLSWGYAQTMADAGIENFISCTHSHHGTFPLGLKQTPFWWKTPKGDRLLVWNSEYYHMGHELGLVPNAMTTYLLKDEFTTTPIMENHWEVATTRLFRYLRNLENEGYPYDFVPIFVSGLITDNAPPNGAIMDYIKLWNERFGEEVEMEMTTLTPFFDHVRQQDVPIPEYSGDWPDWWSDGLASTPLHTQLFKDAQRKLQVIKKLDPEGKIARPERIAQAEKLLTLYAEHTWGYSSSISEPWNPMVLQLGARKEGMATKAHESIMTLYDDVLEARGEALLYPSRPMRYRVVNTSDTDVADYAQLYVDYWEYSRIQQGLQIRDVDTGETYPHQMILASRGHVIVVRMALKAGEEKLVEIIPSPEDMSLVTTTSSTLRGMDGVTDIAPIAQLHGALADSAVYVDGSILETSTVRIEWAIGEGIVSWKDKTTGQDVLREDRSHSPFAPVYDVTPVGLNQDIYTVRKEMGRNRKGTKAVISSGALIGSKTIYQGALFATVELEYKVAGTSYYAVHLTAYANTPRVDVSVRLHKDSVWEPENLYISLPFGGREQWIEKTGIVLKPLEQQLPGTGTDFYCLQNGFSSKLENGWVAVAMPDTPLLQVGPLVHHRILLQGHPDLNKTPRLPYAWTMTNYWETNFKATMGGFYEFRYSVLWGSDLQSAEDGIDRCRAVNSGLVCYRSE</sequence>
<organism evidence="2 3">
    <name type="scientific">Cohnella terricola</name>
    <dbReference type="NCBI Taxonomy" id="1289167"/>
    <lineage>
        <taxon>Bacteria</taxon>
        <taxon>Bacillati</taxon>
        <taxon>Bacillota</taxon>
        <taxon>Bacilli</taxon>
        <taxon>Bacillales</taxon>
        <taxon>Paenibacillaceae</taxon>
        <taxon>Cohnella</taxon>
    </lineage>
</organism>
<dbReference type="Gene3D" id="3.20.110.10">
    <property type="entry name" value="Glycoside hydrolase 38, N terminal domain"/>
    <property type="match status" value="1"/>
</dbReference>
<dbReference type="Pfam" id="PF01074">
    <property type="entry name" value="Glyco_hydro_38N"/>
    <property type="match status" value="1"/>
</dbReference>
<evidence type="ECO:0000313" key="2">
    <source>
        <dbReference type="EMBL" id="TVY04177.1"/>
    </source>
</evidence>
<gene>
    <name evidence="2" type="ORF">FPZ45_00820</name>
</gene>
<dbReference type="GO" id="GO:0006013">
    <property type="term" value="P:mannose metabolic process"/>
    <property type="evidence" value="ECO:0007669"/>
    <property type="project" value="InterPro"/>
</dbReference>
<dbReference type="CDD" id="cd10791">
    <property type="entry name" value="GH38N_AMII_like_1"/>
    <property type="match status" value="1"/>
</dbReference>
<dbReference type="InterPro" id="IPR000602">
    <property type="entry name" value="Glyco_hydro_38_N"/>
</dbReference>
<protein>
    <submittedName>
        <fullName evidence="2">Glycoside hydrolase</fullName>
    </submittedName>
</protein>
<dbReference type="InterPro" id="IPR027291">
    <property type="entry name" value="Glyco_hydro_38_N_sf"/>
</dbReference>
<dbReference type="InterPro" id="IPR011330">
    <property type="entry name" value="Glyco_hydro/deAcase_b/a-brl"/>
</dbReference>
<dbReference type="GO" id="GO:0004559">
    <property type="term" value="F:alpha-mannosidase activity"/>
    <property type="evidence" value="ECO:0007669"/>
    <property type="project" value="InterPro"/>
</dbReference>
<dbReference type="OrthoDB" id="237949at2"/>
<dbReference type="EMBL" id="VNJJ01000001">
    <property type="protein sequence ID" value="TVY04177.1"/>
    <property type="molecule type" value="Genomic_DNA"/>
</dbReference>
<dbReference type="SUPFAM" id="SSF88713">
    <property type="entry name" value="Glycoside hydrolase/deacetylase"/>
    <property type="match status" value="1"/>
</dbReference>
<accession>A0A559JWH1</accession>
<name>A0A559JWH1_9BACL</name>
<dbReference type="AlphaFoldDB" id="A0A559JWH1"/>